<dbReference type="PANTHER" id="PTHR36071">
    <property type="entry name" value="DNA DOUBLE-STRAND BREAK REPAIR PROTEIN"/>
    <property type="match status" value="1"/>
</dbReference>
<dbReference type="Proteomes" id="UP001159364">
    <property type="component" value="Linkage Group LG01"/>
</dbReference>
<evidence type="ECO:0000313" key="1">
    <source>
        <dbReference type="EMBL" id="KAJ8774781.1"/>
    </source>
</evidence>
<proteinExistence type="predicted"/>
<evidence type="ECO:0000313" key="2">
    <source>
        <dbReference type="Proteomes" id="UP001159364"/>
    </source>
</evidence>
<reference evidence="1 2" key="1">
    <citation type="submission" date="2021-09" db="EMBL/GenBank/DDBJ databases">
        <title>Genomic insights and catalytic innovation underlie evolution of tropane alkaloids biosynthesis.</title>
        <authorList>
            <person name="Wang Y.-J."/>
            <person name="Tian T."/>
            <person name="Huang J.-P."/>
            <person name="Huang S.-X."/>
        </authorList>
    </citation>
    <scope>NUCLEOTIDE SEQUENCE [LARGE SCALE GENOMIC DNA]</scope>
    <source>
        <strain evidence="1">KIB-2018</strain>
        <tissue evidence="1">Leaf</tissue>
    </source>
</reference>
<protein>
    <submittedName>
        <fullName evidence="1">Uncharacterized protein</fullName>
    </submittedName>
</protein>
<dbReference type="EMBL" id="JAIWQS010000001">
    <property type="protein sequence ID" value="KAJ8774781.1"/>
    <property type="molecule type" value="Genomic_DNA"/>
</dbReference>
<keyword evidence="2" id="KW-1185">Reference proteome</keyword>
<comment type="caution">
    <text evidence="1">The sequence shown here is derived from an EMBL/GenBank/DDBJ whole genome shotgun (WGS) entry which is preliminary data.</text>
</comment>
<organism evidence="1 2">
    <name type="scientific">Erythroxylum novogranatense</name>
    <dbReference type="NCBI Taxonomy" id="1862640"/>
    <lineage>
        <taxon>Eukaryota</taxon>
        <taxon>Viridiplantae</taxon>
        <taxon>Streptophyta</taxon>
        <taxon>Embryophyta</taxon>
        <taxon>Tracheophyta</taxon>
        <taxon>Spermatophyta</taxon>
        <taxon>Magnoliopsida</taxon>
        <taxon>eudicotyledons</taxon>
        <taxon>Gunneridae</taxon>
        <taxon>Pentapetalae</taxon>
        <taxon>rosids</taxon>
        <taxon>fabids</taxon>
        <taxon>Malpighiales</taxon>
        <taxon>Erythroxylaceae</taxon>
        <taxon>Erythroxylum</taxon>
    </lineage>
</organism>
<dbReference type="PANTHER" id="PTHR36071:SF1">
    <property type="entry name" value="DNA DOUBLE-STRAND BREAK REPAIR PROTEIN"/>
    <property type="match status" value="1"/>
</dbReference>
<name>A0AAV8U7A6_9ROSI</name>
<sequence length="671" mass="76568">MEDHFGFCKSDCASILAHLKVQEKHLILKRRWLLGLPLSRSQQEELFKDKSLPESLLREDDIFCESVKVYVGDTFAARAFARKDHTNEETKQLSDRTNMKRIIFSCLNTLTTKGLYLLAVFLTRGSVKFEKTRKKLKMVIRESLPRVLRDQIHDYGHMEISSILSQLLNNPRYLRENCFLTVQSDKIAAVNILEGLEDLPSETLHAMRRKLRGVPASIPHIKQTKHKWSREKLIRKVRRASKNFLSELGRGDELQTPLAKALALASLSLKLTEGWSTFTLTDFNQFSPKTKIMQNEIAKAIWLLKTKVRFPEVKTLQCLLDPNANISNGKLRTAIKKLLTEYLFEISDLDVIPECLSEALAIINRSSRSMPRLCFLKEEIEEEVECILHVSAQTRQVVWDLLPVNELDEDYTDAYMEELGESDDDDLDHDNYADVSVATDLDHVDQQLKLRNSPSTMSSSFDWNDWEEGSGENLPVEVETPICNGGTFGFSSCQEARILNGTSNREVNHSVGVSQGQHETLATNGNGMFMLHSRDERSNGKDIHINVTGQHGMIDPGNLHDLPPRNSCKSTHQNIYLSIQDVCDDMSMISHNLIGYIMDGLAEEEKLNLDSHGTSYLRGDYFAQKNAETKEFSSKRNVDVTAFLRVVEEQLPKFSKREKEKLKQLMNMDDI</sequence>
<dbReference type="AlphaFoldDB" id="A0AAV8U7A6"/>
<accession>A0AAV8U7A6</accession>
<gene>
    <name evidence="1" type="ORF">K2173_017227</name>
</gene>